<dbReference type="GO" id="GO:0005509">
    <property type="term" value="F:calcium ion binding"/>
    <property type="evidence" value="ECO:0007669"/>
    <property type="project" value="InterPro"/>
</dbReference>
<dbReference type="FunCoup" id="A0A1S3K4G1">
    <property type="interactions" value="271"/>
</dbReference>
<dbReference type="InterPro" id="IPR018247">
    <property type="entry name" value="EF_Hand_1_Ca_BS"/>
</dbReference>
<evidence type="ECO:0000259" key="8">
    <source>
        <dbReference type="PROSITE" id="PS50222"/>
    </source>
</evidence>
<dbReference type="InterPro" id="IPR002048">
    <property type="entry name" value="EF_hand_dom"/>
</dbReference>
<organism evidence="9 10">
    <name type="scientific">Lingula anatina</name>
    <name type="common">Brachiopod</name>
    <name type="synonym">Lingula unguis</name>
    <dbReference type="NCBI Taxonomy" id="7574"/>
    <lineage>
        <taxon>Eukaryota</taxon>
        <taxon>Metazoa</taxon>
        <taxon>Spiralia</taxon>
        <taxon>Lophotrochozoa</taxon>
        <taxon>Brachiopoda</taxon>
        <taxon>Linguliformea</taxon>
        <taxon>Lingulata</taxon>
        <taxon>Lingulida</taxon>
        <taxon>Linguloidea</taxon>
        <taxon>Lingulidae</taxon>
        <taxon>Lingula</taxon>
    </lineage>
</organism>
<keyword evidence="5 7" id="KW-1133">Transmembrane helix</keyword>
<dbReference type="PROSITE" id="PS50222">
    <property type="entry name" value="EF_HAND_2"/>
    <property type="match status" value="1"/>
</dbReference>
<evidence type="ECO:0000256" key="3">
    <source>
        <dbReference type="ARBA" id="ARBA00022692"/>
    </source>
</evidence>
<dbReference type="PANTHER" id="PTHR45840:SF2">
    <property type="entry name" value="PROTEIN RHOMBOID-RELATED"/>
    <property type="match status" value="1"/>
</dbReference>
<comment type="similarity">
    <text evidence="2">Belongs to the peptidase S54 family.</text>
</comment>
<evidence type="ECO:0000256" key="7">
    <source>
        <dbReference type="SAM" id="Phobius"/>
    </source>
</evidence>
<feature type="domain" description="EF-hand" evidence="8">
    <location>
        <begin position="62"/>
        <end position="97"/>
    </location>
</feature>
<comment type="subcellular location">
    <subcellularLocation>
        <location evidence="1">Membrane</location>
        <topology evidence="1">Multi-pass membrane protein</topology>
    </subcellularLocation>
</comment>
<dbReference type="Pfam" id="PF01694">
    <property type="entry name" value="Rhomboid"/>
    <property type="match status" value="1"/>
</dbReference>
<dbReference type="InterPro" id="IPR011992">
    <property type="entry name" value="EF-hand-dom_pair"/>
</dbReference>
<dbReference type="Gene3D" id="1.20.1540.10">
    <property type="entry name" value="Rhomboid-like"/>
    <property type="match status" value="1"/>
</dbReference>
<dbReference type="InterPro" id="IPR051739">
    <property type="entry name" value="Rhomboid_IM_Serine_Proteases"/>
</dbReference>
<feature type="transmembrane region" description="Helical" evidence="7">
    <location>
        <begin position="193"/>
        <end position="218"/>
    </location>
</feature>
<dbReference type="SUPFAM" id="SSF47473">
    <property type="entry name" value="EF-hand"/>
    <property type="match status" value="1"/>
</dbReference>
<feature type="transmembrane region" description="Helical" evidence="7">
    <location>
        <begin position="365"/>
        <end position="383"/>
    </location>
</feature>
<dbReference type="InterPro" id="IPR035952">
    <property type="entry name" value="Rhomboid-like_sf"/>
</dbReference>
<dbReference type="PANTHER" id="PTHR45840">
    <property type="entry name" value="RHOMBOID-RELATED PROTEIN"/>
    <property type="match status" value="1"/>
</dbReference>
<keyword evidence="3 7" id="KW-0812">Transmembrane</keyword>
<dbReference type="Proteomes" id="UP000085678">
    <property type="component" value="Unplaced"/>
</dbReference>
<evidence type="ECO:0000256" key="2">
    <source>
        <dbReference type="ARBA" id="ARBA00009045"/>
    </source>
</evidence>
<dbReference type="OrthoDB" id="418595at2759"/>
<feature type="transmembrane region" description="Helical" evidence="7">
    <location>
        <begin position="230"/>
        <end position="246"/>
    </location>
</feature>
<reference evidence="10" key="1">
    <citation type="submission" date="2025-08" db="UniProtKB">
        <authorList>
            <consortium name="RefSeq"/>
        </authorList>
    </citation>
    <scope>IDENTIFICATION</scope>
    <source>
        <tissue evidence="10">Gonads</tissue>
    </source>
</reference>
<keyword evidence="6 7" id="KW-0472">Membrane</keyword>
<feature type="transmembrane region" description="Helical" evidence="7">
    <location>
        <begin position="141"/>
        <end position="159"/>
    </location>
</feature>
<dbReference type="KEGG" id="lak:106178600"/>
<name>A0A1S3K4G1_LINAN</name>
<feature type="transmembrane region" description="Helical" evidence="7">
    <location>
        <begin position="334"/>
        <end position="353"/>
    </location>
</feature>
<dbReference type="GeneID" id="106178600"/>
<evidence type="ECO:0000256" key="1">
    <source>
        <dbReference type="ARBA" id="ARBA00004141"/>
    </source>
</evidence>
<dbReference type="RefSeq" id="XP_013417304.1">
    <property type="nucleotide sequence ID" value="XM_013561850.1"/>
</dbReference>
<accession>A0A1S3K4G1</accession>
<keyword evidence="4" id="KW-0106">Calcium</keyword>
<dbReference type="SUPFAM" id="SSF144091">
    <property type="entry name" value="Rhomboid-like"/>
    <property type="match status" value="1"/>
</dbReference>
<dbReference type="STRING" id="7574.A0A1S3K4G1"/>
<feature type="transmembrane region" description="Helical" evidence="7">
    <location>
        <begin position="395"/>
        <end position="414"/>
    </location>
</feature>
<protein>
    <submittedName>
        <fullName evidence="10">Rhomboid-related protein 2 isoform X1</fullName>
    </submittedName>
</protein>
<evidence type="ECO:0000256" key="5">
    <source>
        <dbReference type="ARBA" id="ARBA00022989"/>
    </source>
</evidence>
<dbReference type="GO" id="GO:0016020">
    <property type="term" value="C:membrane"/>
    <property type="evidence" value="ECO:0007669"/>
    <property type="project" value="UniProtKB-SubCell"/>
</dbReference>
<evidence type="ECO:0000256" key="4">
    <source>
        <dbReference type="ARBA" id="ARBA00022837"/>
    </source>
</evidence>
<evidence type="ECO:0000256" key="6">
    <source>
        <dbReference type="ARBA" id="ARBA00023136"/>
    </source>
</evidence>
<proteinExistence type="inferred from homology"/>
<sequence length="433" mass="48815">MAKSGVKSSSTRREVRELKDFLAENVKPWFDQEAQHGDPEAPGIPMREIRHHLDQTGVMDRIPDSSKQRMIERYDLNQDGLLSYPEFESLIVNERQRLDVHKLTGYQKFVLGLVSTVVPESAVKKSLESYIEAYDCKPPPLFIIFVSLLEIIIFIVYAVELKDTQYAVTAASGFPPYSPLIYNPFRRYEVWRYLTYMCIHVGYTHLIFNLVFQLILGIPLEMVHKWWRMMIVYFLGVIAGSLAHSVTDPSSFLAGASGGCYALIGAHVAAIIMNWEEMQHKWMEGAGFKAVVRIILSAPVRLLVIFVFAATDTGLAIWKRYSEEEGMDERRVGYAAHFGGALAAGVDIGLAVYNRYASSTKENVGYAAHFGGALAGVLVGSIALKNLDKKPWEVILWWVFLVIYLLLVAFAVFWNGLYPGFPETDWEPCCSSS</sequence>
<evidence type="ECO:0000313" key="9">
    <source>
        <dbReference type="Proteomes" id="UP000085678"/>
    </source>
</evidence>
<dbReference type="AlphaFoldDB" id="A0A1S3K4G1"/>
<gene>
    <name evidence="10" type="primary">LOC106178600</name>
</gene>
<dbReference type="PROSITE" id="PS00018">
    <property type="entry name" value="EF_HAND_1"/>
    <property type="match status" value="1"/>
</dbReference>
<feature type="transmembrane region" description="Helical" evidence="7">
    <location>
        <begin position="294"/>
        <end position="318"/>
    </location>
</feature>
<feature type="transmembrane region" description="Helical" evidence="7">
    <location>
        <begin position="252"/>
        <end position="273"/>
    </location>
</feature>
<dbReference type="GO" id="GO:0004252">
    <property type="term" value="F:serine-type endopeptidase activity"/>
    <property type="evidence" value="ECO:0007669"/>
    <property type="project" value="InterPro"/>
</dbReference>
<keyword evidence="9" id="KW-1185">Reference proteome</keyword>
<dbReference type="InParanoid" id="A0A1S3K4G1"/>
<evidence type="ECO:0000313" key="10">
    <source>
        <dbReference type="RefSeq" id="XP_013417304.1"/>
    </source>
</evidence>
<dbReference type="InterPro" id="IPR022764">
    <property type="entry name" value="Peptidase_S54_rhomboid_dom"/>
</dbReference>